<dbReference type="WBParaSite" id="SVE_1219900.1">
    <property type="protein sequence ID" value="SVE_1219900.1"/>
    <property type="gene ID" value="SVE_1219900"/>
</dbReference>
<feature type="transmembrane region" description="Helical" evidence="1">
    <location>
        <begin position="54"/>
        <end position="73"/>
    </location>
</feature>
<evidence type="ECO:0000313" key="3">
    <source>
        <dbReference type="WBParaSite" id="SVE_1219900.1"/>
    </source>
</evidence>
<protein>
    <submittedName>
        <fullName evidence="3">Uncharacterized protein</fullName>
    </submittedName>
</protein>
<keyword evidence="2" id="KW-1185">Reference proteome</keyword>
<reference evidence="2" key="1">
    <citation type="submission" date="2014-07" db="EMBL/GenBank/DDBJ databases">
        <authorList>
            <person name="Martin A.A"/>
            <person name="De Silva N."/>
        </authorList>
    </citation>
    <scope>NUCLEOTIDE SEQUENCE</scope>
</reference>
<evidence type="ECO:0000256" key="1">
    <source>
        <dbReference type="SAM" id="Phobius"/>
    </source>
</evidence>
<evidence type="ECO:0000313" key="2">
    <source>
        <dbReference type="Proteomes" id="UP000035680"/>
    </source>
</evidence>
<reference evidence="3" key="2">
    <citation type="submission" date="2015-08" db="UniProtKB">
        <authorList>
            <consortium name="WormBaseParasite"/>
        </authorList>
    </citation>
    <scope>IDENTIFICATION</scope>
</reference>
<keyword evidence="1" id="KW-0812">Transmembrane</keyword>
<proteinExistence type="predicted"/>
<dbReference type="AlphaFoldDB" id="A0A0K0FQY5"/>
<name>A0A0K0FQY5_STRVS</name>
<dbReference type="Proteomes" id="UP000035680">
    <property type="component" value="Unassembled WGS sequence"/>
</dbReference>
<organism evidence="2 3">
    <name type="scientific">Strongyloides venezuelensis</name>
    <name type="common">Threadworm</name>
    <dbReference type="NCBI Taxonomy" id="75913"/>
    <lineage>
        <taxon>Eukaryota</taxon>
        <taxon>Metazoa</taxon>
        <taxon>Ecdysozoa</taxon>
        <taxon>Nematoda</taxon>
        <taxon>Chromadorea</taxon>
        <taxon>Rhabditida</taxon>
        <taxon>Tylenchina</taxon>
        <taxon>Panagrolaimomorpha</taxon>
        <taxon>Strongyloidoidea</taxon>
        <taxon>Strongyloididae</taxon>
        <taxon>Strongyloides</taxon>
    </lineage>
</organism>
<accession>A0A0K0FQY5</accession>
<keyword evidence="1" id="KW-0472">Membrane</keyword>
<keyword evidence="1" id="KW-1133">Transmembrane helix</keyword>
<sequence length="193" mass="22252">MLRNELIDDNPEIISPSIEKVQKSFNILKQYLMLHGKSSLLELILIKKTKMNNLWIVNFFKIFFYLCICLTYGNENIVFHVNGTFSWKNCNNQSTSINFAAKVCKGNCKTSETNRLIRLMSDIEETNSDFYQLSLSFTTNGICNPGTLKQKCRKPKDCKFATTTIYDSTKSTIPIYNGQLNFRLLQSGEIRIE</sequence>